<evidence type="ECO:0000256" key="6">
    <source>
        <dbReference type="ARBA" id="ARBA00022801"/>
    </source>
</evidence>
<keyword evidence="4 14" id="KW-0547">Nucleotide-binding</keyword>
<keyword evidence="9 14" id="KW-0067">ATP-binding</keyword>
<evidence type="ECO:0000256" key="12">
    <source>
        <dbReference type="ARBA" id="ARBA00023125"/>
    </source>
</evidence>
<evidence type="ECO:0000256" key="1">
    <source>
        <dbReference type="ARBA" id="ARBA00022485"/>
    </source>
</evidence>
<evidence type="ECO:0000256" key="5">
    <source>
        <dbReference type="ARBA" id="ARBA00022763"/>
    </source>
</evidence>
<evidence type="ECO:0000313" key="18">
    <source>
        <dbReference type="Proteomes" id="UP000019681"/>
    </source>
</evidence>
<dbReference type="AlphaFoldDB" id="A0A017RWF4"/>
<dbReference type="InterPro" id="IPR038726">
    <property type="entry name" value="PDDEXK_AddAB-type"/>
</dbReference>
<feature type="binding site" evidence="14">
    <location>
        <position position="1108"/>
    </location>
    <ligand>
        <name>[4Fe-4S] cluster</name>
        <dbReference type="ChEBI" id="CHEBI:49883"/>
    </ligand>
</feature>
<dbReference type="Pfam" id="PF21445">
    <property type="entry name" value="ADDB_N"/>
    <property type="match status" value="1"/>
</dbReference>
<dbReference type="GO" id="GO:0008409">
    <property type="term" value="F:5'-3' exonuclease activity"/>
    <property type="evidence" value="ECO:0007669"/>
    <property type="project" value="UniProtKB-UniRule"/>
</dbReference>
<evidence type="ECO:0000256" key="13">
    <source>
        <dbReference type="ARBA" id="ARBA00023204"/>
    </source>
</evidence>
<dbReference type="PANTHER" id="PTHR30591">
    <property type="entry name" value="RECBCD ENZYME SUBUNIT RECC"/>
    <property type="match status" value="1"/>
</dbReference>
<keyword evidence="8 14" id="KW-0269">Exonuclease</keyword>
<dbReference type="GO" id="GO:0000724">
    <property type="term" value="P:double-strand break repair via homologous recombination"/>
    <property type="evidence" value="ECO:0007669"/>
    <property type="project" value="UniProtKB-UniRule"/>
</dbReference>
<evidence type="ECO:0000256" key="9">
    <source>
        <dbReference type="ARBA" id="ARBA00022840"/>
    </source>
</evidence>
<evidence type="ECO:0000256" key="2">
    <source>
        <dbReference type="ARBA" id="ARBA00022722"/>
    </source>
</evidence>
<comment type="function">
    <text evidence="14">The heterodimer acts as both an ATP-dependent DNA helicase and an ATP-dependent, dual-direction single-stranded exonuclease. Recognizes the chi site generating a DNA molecule suitable for the initiation of homologous recombination. The AddB subunit has 5' -&gt; 3' nuclease activity but not helicase activity.</text>
</comment>
<evidence type="ECO:0000256" key="8">
    <source>
        <dbReference type="ARBA" id="ARBA00022839"/>
    </source>
</evidence>
<dbReference type="EC" id="3.1.-.-" evidence="14"/>
<dbReference type="InterPro" id="IPR011604">
    <property type="entry name" value="PDDEXK-like_dom_sf"/>
</dbReference>
<comment type="cofactor">
    <cofactor evidence="14">
        <name>[4Fe-4S] cluster</name>
        <dbReference type="ChEBI" id="CHEBI:49883"/>
    </cofactor>
    <text evidence="14">Binds 1 [4Fe-4S] cluster.</text>
</comment>
<evidence type="ECO:0000256" key="3">
    <source>
        <dbReference type="ARBA" id="ARBA00022723"/>
    </source>
</evidence>
<dbReference type="RefSeq" id="WP_035379129.1">
    <property type="nucleotide sequence ID" value="NZ_AZQP01000014.1"/>
</dbReference>
<evidence type="ECO:0000256" key="10">
    <source>
        <dbReference type="ARBA" id="ARBA00023004"/>
    </source>
</evidence>
<reference evidence="17 18" key="1">
    <citation type="journal article" date="2014" name="Genome Announc.">
        <title>Draft Genome Sequence of Fervidicella metallireducens Strain AeBT, an Iron-Reducing Thermoanaerobe from the Great Artesian Basin.</title>
        <authorList>
            <person name="Patel B.K."/>
        </authorList>
    </citation>
    <scope>NUCLEOTIDE SEQUENCE [LARGE SCALE GENOMIC DNA]</scope>
    <source>
        <strain evidence="17 18">AeB</strain>
    </source>
</reference>
<feature type="domain" description="PD-(D/E)XK endonuclease-like" evidence="15">
    <location>
        <begin position="776"/>
        <end position="1115"/>
    </location>
</feature>
<dbReference type="InterPro" id="IPR014140">
    <property type="entry name" value="DNA_helicase_suAddB"/>
</dbReference>
<evidence type="ECO:0000256" key="11">
    <source>
        <dbReference type="ARBA" id="ARBA00023014"/>
    </source>
</evidence>
<keyword evidence="5 14" id="KW-0227">DNA damage</keyword>
<keyword evidence="2 14" id="KW-0540">Nuclease</keyword>
<dbReference type="GO" id="GO:0005524">
    <property type="term" value="F:ATP binding"/>
    <property type="evidence" value="ECO:0007669"/>
    <property type="project" value="UniProtKB-UniRule"/>
</dbReference>
<dbReference type="Gene3D" id="3.90.320.10">
    <property type="match status" value="1"/>
</dbReference>
<feature type="binding site" evidence="14">
    <location>
        <position position="1114"/>
    </location>
    <ligand>
        <name>[4Fe-4S] cluster</name>
        <dbReference type="ChEBI" id="CHEBI:49883"/>
    </ligand>
</feature>
<dbReference type="SUPFAM" id="SSF52540">
    <property type="entry name" value="P-loop containing nucleoside triphosphate hydrolases"/>
    <property type="match status" value="1"/>
</dbReference>
<dbReference type="GO" id="GO:0051539">
    <property type="term" value="F:4 iron, 4 sulfur cluster binding"/>
    <property type="evidence" value="ECO:0007669"/>
    <property type="project" value="UniProtKB-KW"/>
</dbReference>
<comment type="caution">
    <text evidence="17">The sequence shown here is derived from an EMBL/GenBank/DDBJ whole genome shotgun (WGS) entry which is preliminary data.</text>
</comment>
<comment type="miscellaneous">
    <text evidence="14">Despite having conserved helicase domains, this subunit does not have helicase activity.</text>
</comment>
<feature type="domain" description="ATP-dependent helicase/deoxyribonuclease subunit B N-terminal" evidence="16">
    <location>
        <begin position="5"/>
        <end position="290"/>
    </location>
</feature>
<dbReference type="Pfam" id="PF12705">
    <property type="entry name" value="PDDEXK_1"/>
    <property type="match status" value="1"/>
</dbReference>
<keyword evidence="18" id="KW-1185">Reference proteome</keyword>
<dbReference type="GO" id="GO:0046872">
    <property type="term" value="F:metal ion binding"/>
    <property type="evidence" value="ECO:0007669"/>
    <property type="project" value="UniProtKB-KW"/>
</dbReference>
<keyword evidence="10 14" id="KW-0408">Iron</keyword>
<evidence type="ECO:0000259" key="15">
    <source>
        <dbReference type="Pfam" id="PF12705"/>
    </source>
</evidence>
<dbReference type="PANTHER" id="PTHR30591:SF1">
    <property type="entry name" value="RECBCD ENZYME SUBUNIT RECC"/>
    <property type="match status" value="1"/>
</dbReference>
<keyword evidence="11 14" id="KW-0411">Iron-sulfur</keyword>
<feature type="binding site" evidence="14">
    <location>
        <position position="787"/>
    </location>
    <ligand>
        <name>[4Fe-4S] cluster</name>
        <dbReference type="ChEBI" id="CHEBI:49883"/>
    </ligand>
</feature>
<comment type="subunit">
    <text evidence="14">Heterodimer of AddA and AddB.</text>
</comment>
<feature type="binding site" evidence="14">
    <location>
        <position position="1105"/>
    </location>
    <ligand>
        <name>[4Fe-4S] cluster</name>
        <dbReference type="ChEBI" id="CHEBI:49883"/>
    </ligand>
</feature>
<keyword evidence="1 14" id="KW-0004">4Fe-4S</keyword>
<keyword evidence="13 14" id="KW-0234">DNA repair</keyword>
<organism evidence="17 18">
    <name type="scientific">Fervidicella metallireducens AeB</name>
    <dbReference type="NCBI Taxonomy" id="1403537"/>
    <lineage>
        <taxon>Bacteria</taxon>
        <taxon>Bacillati</taxon>
        <taxon>Bacillota</taxon>
        <taxon>Clostridia</taxon>
        <taxon>Eubacteriales</taxon>
        <taxon>Clostridiaceae</taxon>
        <taxon>Fervidicella</taxon>
    </lineage>
</organism>
<evidence type="ECO:0000313" key="17">
    <source>
        <dbReference type="EMBL" id="EYE88734.1"/>
    </source>
</evidence>
<dbReference type="Proteomes" id="UP000019681">
    <property type="component" value="Unassembled WGS sequence"/>
</dbReference>
<dbReference type="InterPro" id="IPR027417">
    <property type="entry name" value="P-loop_NTPase"/>
</dbReference>
<proteinExistence type="inferred from homology"/>
<keyword evidence="12 14" id="KW-0238">DNA-binding</keyword>
<evidence type="ECO:0000256" key="7">
    <source>
        <dbReference type="ARBA" id="ARBA00022806"/>
    </source>
</evidence>
<accession>A0A017RWF4</accession>
<evidence type="ECO:0000256" key="14">
    <source>
        <dbReference type="HAMAP-Rule" id="MF_01452"/>
    </source>
</evidence>
<dbReference type="GO" id="GO:0004386">
    <property type="term" value="F:helicase activity"/>
    <property type="evidence" value="ECO:0007669"/>
    <property type="project" value="UniProtKB-KW"/>
</dbReference>
<comment type="similarity">
    <text evidence="14">Belongs to the helicase family. AddB/RexB type 1 subfamily.</text>
</comment>
<dbReference type="Gene3D" id="3.40.50.300">
    <property type="entry name" value="P-loop containing nucleotide triphosphate hydrolases"/>
    <property type="match status" value="3"/>
</dbReference>
<dbReference type="OrthoDB" id="9758506at2"/>
<dbReference type="NCBIfam" id="TIGR02773">
    <property type="entry name" value="addB_Gpos"/>
    <property type="match status" value="1"/>
</dbReference>
<dbReference type="GO" id="GO:0003690">
    <property type="term" value="F:double-stranded DNA binding"/>
    <property type="evidence" value="ECO:0007669"/>
    <property type="project" value="UniProtKB-UniRule"/>
</dbReference>
<keyword evidence="6 14" id="KW-0378">Hydrolase</keyword>
<keyword evidence="7 14" id="KW-0347">Helicase</keyword>
<dbReference type="EMBL" id="AZQP01000014">
    <property type="protein sequence ID" value="EYE88734.1"/>
    <property type="molecule type" value="Genomic_DNA"/>
</dbReference>
<dbReference type="STRING" id="1403537.Q428_06240"/>
<name>A0A017RWF4_9CLOT</name>
<dbReference type="Gene3D" id="6.10.140.1030">
    <property type="match status" value="1"/>
</dbReference>
<comment type="cofactor">
    <cofactor evidence="14">
        <name>Mg(2+)</name>
        <dbReference type="ChEBI" id="CHEBI:18420"/>
    </cofactor>
</comment>
<evidence type="ECO:0000259" key="16">
    <source>
        <dbReference type="Pfam" id="PF21445"/>
    </source>
</evidence>
<dbReference type="InterPro" id="IPR049035">
    <property type="entry name" value="ADDB_N"/>
</dbReference>
<evidence type="ECO:0000256" key="4">
    <source>
        <dbReference type="ARBA" id="ARBA00022741"/>
    </source>
</evidence>
<sequence length="1148" mass="133684">MSIRFIYGRAGSGKTSFCLKDIKDRLKDDDNRPLILLVPEMFTFETEKLLLKTIDKDINMRAQVLSFKTLANRVFSEVGGLTHKHMKSCGRAMLIYRVIERVKKELKIFSKSSNQQGFVDIISDMITELKRFEISPDFLKQAIENVENSLLKEKLEDITLIFSEFEEKLHEKYIDSEDEMTMLYKKLEKSTQFNGAEIWIDGFSGFTPQQYKVIEMLLKKSYRVNVTLTTDTLCKGMGIDRTEVFAPVKNTEEKLLKICQDNNTAYEEPVNLNDGNPVRFKESQELQHLEGYIYSFPYKEYPEKTEDIEIFTAVNIYSEVEETARDIVRFIRKNNLRFSDITIAARDMDRYENLIGAIFSEYNIPYFISQKRDIKNNPIIVLINSALDIYSKKWSYESVFRYLKTGLIEIDRNDINLLENYVLANGIKGLKWFEEEWEYRLDYRFDKADMSDYERETIKRVNGIKNIITKPLAEFHKKLSGKHTVTEICTTLYEFLVKIRVPEKITELINYFKENKELDIANQYSQVWDIVVNVLDQMVEVLGDEELTIDKFIKVLSIGFDEYEIGLVPPAIDQVLVTSVDRMKSHNSKVLYILGVNDGVFPAAITDEGILNDSDREALREIGIELDHDARTKAFEEQFLIYTSLTSSRKKLRISYPIADHEGRTMRPSIIISRVKKIFPRVKQKSNIVKSDTSEENLNLISTAVPTFNEMITAIKRWEDTKAIDPMWLDAYRWYVKQDDWKDKTKRILEGLYYTNQVTKVNNEKLRELYGNKIYLNISRLEKYSECPFAYFIQYGLKARERKIYGFTAPDIGTFMHNVLDEFSAALEKEGLTWREIEKDWVKDAVSIIVDNMIEKIPGFILNSSPRYKYLAERLKRILSSAVWIIAEHIKRSSFEPIGHEIGFGNGEKYPPIKIELPTGEEINLIGRIDRVDLMEKNGEGYIRIVDYKSGNKNLNLTEIYYGLQLQLLIYLDAILESAQEGSIKLNPAGILYFKIDDPIIKTKGNMEDEEIEKEILKKLKMRGFVLKDADIIREMDKSINGTSLIIPASVNKDGNLGSRTQGATEEEFLILRSYVKTKIKEICEDMIKGNIMIRPYKKKKQTPCEYCRFTSICQFDSSIKDNDYRIINDKDEDEIWKLFKQGVESNE</sequence>
<gene>
    <name evidence="14" type="primary">addB</name>
    <name evidence="17" type="ORF">Q428_06240</name>
</gene>
<protein>
    <recommendedName>
        <fullName evidence="14">ATP-dependent helicase/deoxyribonuclease subunit B</fullName>
        <ecNumber evidence="14">3.1.-.-</ecNumber>
    </recommendedName>
    <alternativeName>
        <fullName evidence="14">ATP-dependent helicase/nuclease subunit AddB</fullName>
    </alternativeName>
</protein>
<dbReference type="HAMAP" id="MF_01452">
    <property type="entry name" value="AddB_type1"/>
    <property type="match status" value="1"/>
</dbReference>
<keyword evidence="3 14" id="KW-0479">Metal-binding</keyword>